<organism evidence="8">
    <name type="scientific">hydrothermal vent metagenome</name>
    <dbReference type="NCBI Taxonomy" id="652676"/>
    <lineage>
        <taxon>unclassified sequences</taxon>
        <taxon>metagenomes</taxon>
        <taxon>ecological metagenomes</taxon>
    </lineage>
</organism>
<dbReference type="GO" id="GO:0004370">
    <property type="term" value="F:glycerol kinase activity"/>
    <property type="evidence" value="ECO:0007669"/>
    <property type="project" value="UniProtKB-EC"/>
</dbReference>
<feature type="domain" description="Carbohydrate kinase FGGY N-terminal" evidence="6">
    <location>
        <begin position="16"/>
        <end position="238"/>
    </location>
</feature>
<comment type="similarity">
    <text evidence="1">Belongs to the FGGY kinase family.</text>
</comment>
<dbReference type="InterPro" id="IPR018485">
    <property type="entry name" value="FGGY_C"/>
</dbReference>
<dbReference type="Gene3D" id="3.30.420.40">
    <property type="match status" value="2"/>
</dbReference>
<evidence type="ECO:0000313" key="8">
    <source>
        <dbReference type="EMBL" id="VAW65526.1"/>
    </source>
</evidence>
<sequence length="498" mass="55450">MNPQMSTTQTHHSNLTLVIDQGSHASRVAIFDDTGKLIYLKIKDVATQSSAPKNAEQKVEQDAHEILDSIQNLLKEIPPTLSQHIQCGGLCTQRSTIVAWHKSTGQALAPAISWRDTRAQTLINKLQPFSEEVKHISGLPLSAHYAASKMHWLIRNNAEVQHAAAEKQLCIAPLASFLLFHLLKEQPFIIDHSNAQRCQLFDIQSLNWSSTLLDLFEIPRNTLPECAPIMHNYGKLKFNNIALNCVCGDQNAALHAYPPLQKNNALVNIGTGAFILSAANERKNQPQTLIKTLCRSDAQHINFVTEGTVNSAGSALTWAQQNQPCTDLFEQLPHWLAQITSPPVFINSILNLGSPWWCDAGEPEFITPEFSNTKTPSQSEQYVAIIESIVFLIFNNIQQLSAPPETIFISGGLSILDGLCQKLADLSQANVLRFTEAESTARGCAWLACQTLKSASKSWQVLPVSQQFISHKNTLKQTRIVDRYQQFVGELNRRCNKY</sequence>
<dbReference type="PANTHER" id="PTHR10196:SF69">
    <property type="entry name" value="GLYCEROL KINASE"/>
    <property type="match status" value="1"/>
</dbReference>
<evidence type="ECO:0000259" key="7">
    <source>
        <dbReference type="Pfam" id="PF02782"/>
    </source>
</evidence>
<dbReference type="AlphaFoldDB" id="A0A3B0YAZ6"/>
<dbReference type="InterPro" id="IPR018484">
    <property type="entry name" value="FGGY_N"/>
</dbReference>
<keyword evidence="2 8" id="KW-0808">Transferase</keyword>
<keyword evidence="5" id="KW-0067">ATP-binding</keyword>
<dbReference type="InterPro" id="IPR000577">
    <property type="entry name" value="Carb_kinase_FGGY"/>
</dbReference>
<dbReference type="GO" id="GO:0006641">
    <property type="term" value="P:triglyceride metabolic process"/>
    <property type="evidence" value="ECO:0007669"/>
    <property type="project" value="TreeGrafter"/>
</dbReference>
<dbReference type="EMBL" id="UOFH01000317">
    <property type="protein sequence ID" value="VAW65526.1"/>
    <property type="molecule type" value="Genomic_DNA"/>
</dbReference>
<protein>
    <submittedName>
        <fullName evidence="8">Glycerol kinase</fullName>
        <ecNumber evidence="8">2.7.1.30</ecNumber>
    </submittedName>
</protein>
<gene>
    <name evidence="8" type="ORF">MNBD_GAMMA08-2156</name>
</gene>
<keyword evidence="3" id="KW-0547">Nucleotide-binding</keyword>
<evidence type="ECO:0000256" key="3">
    <source>
        <dbReference type="ARBA" id="ARBA00022741"/>
    </source>
</evidence>
<keyword evidence="4 8" id="KW-0418">Kinase</keyword>
<evidence type="ECO:0000256" key="5">
    <source>
        <dbReference type="ARBA" id="ARBA00022840"/>
    </source>
</evidence>
<feature type="domain" description="Carbohydrate kinase FGGY C-terminal" evidence="7">
    <location>
        <begin position="266"/>
        <end position="449"/>
    </location>
</feature>
<dbReference type="GO" id="GO:0046167">
    <property type="term" value="P:glycerol-3-phosphate biosynthetic process"/>
    <property type="evidence" value="ECO:0007669"/>
    <property type="project" value="TreeGrafter"/>
</dbReference>
<evidence type="ECO:0000256" key="1">
    <source>
        <dbReference type="ARBA" id="ARBA00009156"/>
    </source>
</evidence>
<reference evidence="8" key="1">
    <citation type="submission" date="2018-06" db="EMBL/GenBank/DDBJ databases">
        <authorList>
            <person name="Zhirakovskaya E."/>
        </authorList>
    </citation>
    <scope>NUCLEOTIDE SEQUENCE</scope>
</reference>
<dbReference type="EC" id="2.7.1.30" evidence="8"/>
<dbReference type="Pfam" id="PF00370">
    <property type="entry name" value="FGGY_N"/>
    <property type="match status" value="1"/>
</dbReference>
<dbReference type="PANTHER" id="PTHR10196">
    <property type="entry name" value="SUGAR KINASE"/>
    <property type="match status" value="1"/>
</dbReference>
<evidence type="ECO:0000256" key="4">
    <source>
        <dbReference type="ARBA" id="ARBA00022777"/>
    </source>
</evidence>
<dbReference type="GO" id="GO:0005739">
    <property type="term" value="C:mitochondrion"/>
    <property type="evidence" value="ECO:0007669"/>
    <property type="project" value="TreeGrafter"/>
</dbReference>
<evidence type="ECO:0000256" key="2">
    <source>
        <dbReference type="ARBA" id="ARBA00022679"/>
    </source>
</evidence>
<dbReference type="Pfam" id="PF02782">
    <property type="entry name" value="FGGY_C"/>
    <property type="match status" value="1"/>
</dbReference>
<dbReference type="InterPro" id="IPR043129">
    <property type="entry name" value="ATPase_NBD"/>
</dbReference>
<dbReference type="GO" id="GO:0006071">
    <property type="term" value="P:glycerol metabolic process"/>
    <property type="evidence" value="ECO:0007669"/>
    <property type="project" value="TreeGrafter"/>
</dbReference>
<proteinExistence type="inferred from homology"/>
<dbReference type="SUPFAM" id="SSF53067">
    <property type="entry name" value="Actin-like ATPase domain"/>
    <property type="match status" value="2"/>
</dbReference>
<evidence type="ECO:0000259" key="6">
    <source>
        <dbReference type="Pfam" id="PF00370"/>
    </source>
</evidence>
<dbReference type="GO" id="GO:0005524">
    <property type="term" value="F:ATP binding"/>
    <property type="evidence" value="ECO:0007669"/>
    <property type="project" value="UniProtKB-KW"/>
</dbReference>
<name>A0A3B0YAZ6_9ZZZZ</name>
<accession>A0A3B0YAZ6</accession>
<dbReference type="PIRSF" id="PIRSF000538">
    <property type="entry name" value="GlpK"/>
    <property type="match status" value="1"/>
</dbReference>